<feature type="binding site" evidence="18">
    <location>
        <position position="730"/>
    </location>
    <ligand>
        <name>Zn(2+)</name>
        <dbReference type="ChEBI" id="CHEBI:29105"/>
        <label>2</label>
    </ligand>
</feature>
<dbReference type="InterPro" id="IPR036971">
    <property type="entry name" value="PDEase_catalytic_dom_sf"/>
</dbReference>
<dbReference type="Proteomes" id="UP000827092">
    <property type="component" value="Unassembled WGS sequence"/>
</dbReference>
<gene>
    <name evidence="22" type="ORF">JTE90_017816</name>
</gene>
<evidence type="ECO:0000256" key="14">
    <source>
        <dbReference type="ARBA" id="ARBA00037913"/>
    </source>
</evidence>
<evidence type="ECO:0000256" key="1">
    <source>
        <dbReference type="ARBA" id="ARBA00001946"/>
    </source>
</evidence>
<dbReference type="EMBL" id="JAFNEN010001042">
    <property type="protein sequence ID" value="KAG8175267.1"/>
    <property type="molecule type" value="Genomic_DNA"/>
</dbReference>
<evidence type="ECO:0000256" key="5">
    <source>
        <dbReference type="ARBA" id="ARBA00022535"/>
    </source>
</evidence>
<feature type="binding site" evidence="18">
    <location>
        <position position="729"/>
    </location>
    <ligand>
        <name>Zn(2+)</name>
        <dbReference type="ChEBI" id="CHEBI:29105"/>
        <label>1</label>
    </ligand>
</feature>
<keyword evidence="4" id="KW-0021">Allosteric enzyme</keyword>
<evidence type="ECO:0000256" key="17">
    <source>
        <dbReference type="PIRSR" id="PIRSR623088-2"/>
    </source>
</evidence>
<feature type="binding site" evidence="17">
    <location>
        <begin position="689"/>
        <end position="693"/>
    </location>
    <ligand>
        <name>AMP</name>
        <dbReference type="ChEBI" id="CHEBI:456215"/>
    </ligand>
</feature>
<dbReference type="SMART" id="SM00065">
    <property type="entry name" value="GAF"/>
    <property type="match status" value="2"/>
</dbReference>
<evidence type="ECO:0000256" key="19">
    <source>
        <dbReference type="RuleBase" id="RU363067"/>
    </source>
</evidence>
<dbReference type="SUPFAM" id="SSF109604">
    <property type="entry name" value="HD-domain/PDEase-like"/>
    <property type="match status" value="1"/>
</dbReference>
<feature type="binding site" evidence="18">
    <location>
        <position position="730"/>
    </location>
    <ligand>
        <name>Zn(2+)</name>
        <dbReference type="ChEBI" id="CHEBI:29105"/>
        <label>1</label>
    </ligand>
</feature>
<dbReference type="FunFam" id="1.10.1300.10:FF:000003">
    <property type="entry name" value="Phosphodiesterase"/>
    <property type="match status" value="1"/>
</dbReference>
<dbReference type="EC" id="3.1.4.-" evidence="19"/>
<dbReference type="PROSITE" id="PS00126">
    <property type="entry name" value="PDEASE_I_1"/>
    <property type="match status" value="1"/>
</dbReference>
<protein>
    <recommendedName>
        <fullName evidence="19">Phosphodiesterase</fullName>
        <ecNumber evidence="19">3.1.4.-</ecNumber>
    </recommendedName>
</protein>
<evidence type="ECO:0000256" key="15">
    <source>
        <dbReference type="ARBA" id="ARBA00059501"/>
    </source>
</evidence>
<dbReference type="CDD" id="cd00077">
    <property type="entry name" value="HDc"/>
    <property type="match status" value="1"/>
</dbReference>
<evidence type="ECO:0000256" key="16">
    <source>
        <dbReference type="PIRSR" id="PIRSR623088-1"/>
    </source>
</evidence>
<comment type="function">
    <text evidence="15">Plays a role in signal transduction by regulating the intracellular concentration of cyclic nucleotides. This phosphodiesterase catalyzes the specific hydrolysis of cGMP to 5'-GMP. Specifically regulates nitric-oxide-generated cGMP.</text>
</comment>
<feature type="binding site" evidence="17">
    <location>
        <position position="840"/>
    </location>
    <ligand>
        <name>AMP</name>
        <dbReference type="ChEBI" id="CHEBI:456215"/>
    </ligand>
</feature>
<dbReference type="AlphaFoldDB" id="A0AAV6TTK4"/>
<dbReference type="GO" id="GO:0046872">
    <property type="term" value="F:metal ion binding"/>
    <property type="evidence" value="ECO:0007669"/>
    <property type="project" value="UniProtKB-KW"/>
</dbReference>
<dbReference type="InterPro" id="IPR023174">
    <property type="entry name" value="PDEase_CS"/>
</dbReference>
<feature type="binding site" evidence="17">
    <location>
        <position position="893"/>
    </location>
    <ligand>
        <name>AMP</name>
        <dbReference type="ChEBI" id="CHEBI:456215"/>
    </ligand>
</feature>
<dbReference type="GO" id="GO:0007165">
    <property type="term" value="P:signal transduction"/>
    <property type="evidence" value="ECO:0007669"/>
    <property type="project" value="InterPro"/>
</dbReference>
<evidence type="ECO:0000256" key="18">
    <source>
        <dbReference type="PIRSR" id="PIRSR623088-3"/>
    </source>
</evidence>
<keyword evidence="8" id="KW-0677">Repeat</keyword>
<comment type="cofactor">
    <cofactor evidence="1">
        <name>Mg(2+)</name>
        <dbReference type="ChEBI" id="CHEBI:18420"/>
    </cofactor>
</comment>
<evidence type="ECO:0000256" key="10">
    <source>
        <dbReference type="ARBA" id="ARBA00022801"/>
    </source>
</evidence>
<dbReference type="InterPro" id="IPR003018">
    <property type="entry name" value="GAF"/>
</dbReference>
<dbReference type="FunFam" id="3.30.450.40:FF:000004">
    <property type="entry name" value="Phosphodiesterase"/>
    <property type="match status" value="1"/>
</dbReference>
<feature type="region of interest" description="Disordered" evidence="20">
    <location>
        <begin position="94"/>
        <end position="129"/>
    </location>
</feature>
<comment type="cofactor">
    <cofactor evidence="19">
        <name>a divalent metal cation</name>
        <dbReference type="ChEBI" id="CHEBI:60240"/>
    </cofactor>
    <text evidence="19">Binds 2 divalent metal cations per subunit. Site 1 may preferentially bind zinc ions, while site 2 has a preference for magnesium and/or manganese ions.</text>
</comment>
<feature type="binding site" evidence="18">
    <location>
        <position position="693"/>
    </location>
    <ligand>
        <name>Zn(2+)</name>
        <dbReference type="ChEBI" id="CHEBI:29105"/>
        <label>1</label>
    </ligand>
</feature>
<sequence>MSRCSSSCLTLIVIPELESSSNEIIFTIPLCARESHEDIIPWKSGTTPSLSFHPTGSFSCEAKDSFRSTRCWRRLSTLRKGCSEEPKSGLWRLFRPPAWHPRGADMGGGDTTSPAKGGATQAADSDEAERIESWLDEHPDFVHSYFARKATRATVDSWLHGHASFTPSSPTHHAPRPAVTPPVRKISAHEFERGGTLRPILNTTAEGHHTFIAQPSLDEAGAPKSRSPSHEQELRALDERELIFELVKDICNDLEIRSLCHKILQNVSILTDADRCSLFLVRGDKGHRRLVSHVFDVSCSSTLDQQQGREEVSVPWGTGVVGFVAESRRPLNIPDCYKDCRFSSAVDQRTGYRTRSMLCMPILDSEGEVKGVAQIINKAQGKQPFDDADQKVFSRYLQFCGIGLRNAELYERSELENKRNQVLLDLARMVFEEQSTLEPIVHRILAHTQSLLQCQRCQILLLDDNTKTFSRVFDLDAKDTEKGDVRKSRCEGRFPINVGITGYVATTGEVLNIPNVLEDERFDPSVDKEDGFSHCSVLCMPIRNAAKKIVGVSQLINKRSGQPFTKNDEHIFEAFAIFCGLGIQNVQMYERACRAVAKTKVTLDVLSYHATAPLNEAARLSGVPVSPSHVYGLTDLKFNDFSLEEEQMLTASIRMFMDLDLIERFHIPYQCLCRWLLSVRKNYRQVTYHNWRHAFNVGQMMFAVLTVSKLWRVFGELETLALLIACLCHDLDHRGTNNSFQIKSCSPLAQLYSTSTMEHHHFDQCIMILNSEGNQILSHLSPEDYSHIVHVLEDAILATDLAVYFRRRSSFFNLVDMGSYDWDREDNRELLRGMLMTVCDIAAITKPWDIQRVIAELVASEFFQQGDIEKEQLKIQPIDMMDREKRDELPLMQVRFIDSICTPVYEAFAKISDTLCPLVEGVRSNRSEWLKLAEAQGDNT</sequence>
<keyword evidence="12" id="KW-0142">cGMP-binding</keyword>
<organism evidence="22 23">
    <name type="scientific">Oedothorax gibbosus</name>
    <dbReference type="NCBI Taxonomy" id="931172"/>
    <lineage>
        <taxon>Eukaryota</taxon>
        <taxon>Metazoa</taxon>
        <taxon>Ecdysozoa</taxon>
        <taxon>Arthropoda</taxon>
        <taxon>Chelicerata</taxon>
        <taxon>Arachnida</taxon>
        <taxon>Araneae</taxon>
        <taxon>Araneomorphae</taxon>
        <taxon>Entelegynae</taxon>
        <taxon>Araneoidea</taxon>
        <taxon>Linyphiidae</taxon>
        <taxon>Erigoninae</taxon>
        <taxon>Oedothorax</taxon>
    </lineage>
</organism>
<dbReference type="PROSITE" id="PS51845">
    <property type="entry name" value="PDEASE_I_2"/>
    <property type="match status" value="1"/>
</dbReference>
<keyword evidence="23" id="KW-1185">Reference proteome</keyword>
<evidence type="ECO:0000256" key="7">
    <source>
        <dbReference type="ARBA" id="ARBA00022723"/>
    </source>
</evidence>
<dbReference type="Gene3D" id="3.30.450.40">
    <property type="match status" value="2"/>
</dbReference>
<comment type="caution">
    <text evidence="22">The sequence shown here is derived from an EMBL/GenBank/DDBJ whole genome shotgun (WGS) entry which is preliminary data.</text>
</comment>
<comment type="similarity">
    <text evidence="3 19">Belongs to the cyclic nucleotide phosphodiesterase family.</text>
</comment>
<keyword evidence="10 19" id="KW-0378">Hydrolase</keyword>
<evidence type="ECO:0000256" key="2">
    <source>
        <dbReference type="ARBA" id="ARBA00001947"/>
    </source>
</evidence>
<feature type="active site" description="Proton donor" evidence="16">
    <location>
        <position position="689"/>
    </location>
</feature>
<dbReference type="PANTHER" id="PTHR11347">
    <property type="entry name" value="CYCLIC NUCLEOTIDE PHOSPHODIESTERASE"/>
    <property type="match status" value="1"/>
</dbReference>
<reference evidence="22 23" key="1">
    <citation type="journal article" date="2022" name="Nat. Ecol. Evol.">
        <title>A masculinizing supergene underlies an exaggerated male reproductive morph in a spider.</title>
        <authorList>
            <person name="Hendrickx F."/>
            <person name="De Corte Z."/>
            <person name="Sonet G."/>
            <person name="Van Belleghem S.M."/>
            <person name="Kostlbacher S."/>
            <person name="Vangestel C."/>
        </authorList>
    </citation>
    <scope>NUCLEOTIDE SEQUENCE [LARGE SCALE GENOMIC DNA]</scope>
    <source>
        <strain evidence="22">W744_W776</strain>
    </source>
</reference>
<dbReference type="GO" id="GO:0030553">
    <property type="term" value="F:cGMP binding"/>
    <property type="evidence" value="ECO:0007669"/>
    <property type="project" value="UniProtKB-KW"/>
</dbReference>
<dbReference type="SMART" id="SM00471">
    <property type="entry name" value="HDc"/>
    <property type="match status" value="1"/>
</dbReference>
<dbReference type="PRINTS" id="PR00387">
    <property type="entry name" value="PDIESTERASE1"/>
</dbReference>
<accession>A0AAV6TTK4</accession>
<evidence type="ECO:0000259" key="21">
    <source>
        <dbReference type="PROSITE" id="PS51845"/>
    </source>
</evidence>
<dbReference type="InterPro" id="IPR023088">
    <property type="entry name" value="PDEase"/>
</dbReference>
<evidence type="ECO:0000256" key="13">
    <source>
        <dbReference type="ARBA" id="ARBA00036079"/>
    </source>
</evidence>
<keyword evidence="6" id="KW-0597">Phosphoprotein</keyword>
<keyword evidence="9" id="KW-0547">Nucleotide-binding</keyword>
<dbReference type="Pfam" id="PF00233">
    <property type="entry name" value="PDEase_I"/>
    <property type="match status" value="1"/>
</dbReference>
<evidence type="ECO:0000256" key="3">
    <source>
        <dbReference type="ARBA" id="ARBA00007648"/>
    </source>
</evidence>
<evidence type="ECO:0000256" key="4">
    <source>
        <dbReference type="ARBA" id="ARBA00022533"/>
    </source>
</evidence>
<evidence type="ECO:0000313" key="22">
    <source>
        <dbReference type="EMBL" id="KAG8175267.1"/>
    </source>
</evidence>
<comment type="cofactor">
    <cofactor evidence="2">
        <name>Zn(2+)</name>
        <dbReference type="ChEBI" id="CHEBI:29105"/>
    </cofactor>
</comment>
<dbReference type="InterPro" id="IPR002073">
    <property type="entry name" value="PDEase_catalytic_dom"/>
</dbReference>
<keyword evidence="11" id="KW-0862">Zinc</keyword>
<keyword evidence="5" id="KW-0140">cGMP</keyword>
<evidence type="ECO:0000256" key="12">
    <source>
        <dbReference type="ARBA" id="ARBA00022992"/>
    </source>
</evidence>
<evidence type="ECO:0000256" key="8">
    <source>
        <dbReference type="ARBA" id="ARBA00022737"/>
    </source>
</evidence>
<comment type="pathway">
    <text evidence="14">Purine metabolism; 3',5'-cyclic GMP degradation; GMP from 3',5'-cyclic GMP: step 1/1.</text>
</comment>
<dbReference type="Gene3D" id="1.10.1300.10">
    <property type="entry name" value="3'5'-cyclic nucleotide phosphodiesterase, catalytic domain"/>
    <property type="match status" value="1"/>
</dbReference>
<dbReference type="InterPro" id="IPR029016">
    <property type="entry name" value="GAF-like_dom_sf"/>
</dbReference>
<feature type="binding site" evidence="18">
    <location>
        <position position="840"/>
    </location>
    <ligand>
        <name>Zn(2+)</name>
        <dbReference type="ChEBI" id="CHEBI:29105"/>
        <label>1</label>
    </ligand>
</feature>
<evidence type="ECO:0000256" key="6">
    <source>
        <dbReference type="ARBA" id="ARBA00022553"/>
    </source>
</evidence>
<feature type="domain" description="PDEase" evidence="21">
    <location>
        <begin position="601"/>
        <end position="936"/>
    </location>
</feature>
<dbReference type="InterPro" id="IPR003607">
    <property type="entry name" value="HD/PDEase_dom"/>
</dbReference>
<evidence type="ECO:0000256" key="11">
    <source>
        <dbReference type="ARBA" id="ARBA00022833"/>
    </source>
</evidence>
<dbReference type="FunFam" id="3.30.450.40:FF:000015">
    <property type="entry name" value="Phosphodiesterase"/>
    <property type="match status" value="1"/>
</dbReference>
<evidence type="ECO:0000256" key="20">
    <source>
        <dbReference type="SAM" id="MobiDB-lite"/>
    </source>
</evidence>
<dbReference type="GO" id="GO:0047555">
    <property type="term" value="F:3',5'-cyclic-GMP phosphodiesterase activity"/>
    <property type="evidence" value="ECO:0007669"/>
    <property type="project" value="UniProtKB-EC"/>
</dbReference>
<dbReference type="SUPFAM" id="SSF55781">
    <property type="entry name" value="GAF domain-like"/>
    <property type="match status" value="2"/>
</dbReference>
<proteinExistence type="inferred from homology"/>
<evidence type="ECO:0000256" key="9">
    <source>
        <dbReference type="ARBA" id="ARBA00022741"/>
    </source>
</evidence>
<feature type="binding site" evidence="17">
    <location>
        <position position="730"/>
    </location>
    <ligand>
        <name>AMP</name>
        <dbReference type="ChEBI" id="CHEBI:456215"/>
    </ligand>
</feature>
<name>A0AAV6TTK4_9ARAC</name>
<evidence type="ECO:0000313" key="23">
    <source>
        <dbReference type="Proteomes" id="UP000827092"/>
    </source>
</evidence>
<dbReference type="Pfam" id="PF01590">
    <property type="entry name" value="GAF"/>
    <property type="match status" value="2"/>
</dbReference>
<comment type="catalytic activity">
    <reaction evidence="13">
        <text>3',5'-cyclic GMP + H2O = GMP + H(+)</text>
        <dbReference type="Rhea" id="RHEA:16957"/>
        <dbReference type="ChEBI" id="CHEBI:15377"/>
        <dbReference type="ChEBI" id="CHEBI:15378"/>
        <dbReference type="ChEBI" id="CHEBI:57746"/>
        <dbReference type="ChEBI" id="CHEBI:58115"/>
        <dbReference type="EC" id="3.1.4.35"/>
    </reaction>
    <physiologicalReaction direction="left-to-right" evidence="13">
        <dbReference type="Rhea" id="RHEA:16958"/>
    </physiologicalReaction>
</comment>
<keyword evidence="7 18" id="KW-0479">Metal-binding</keyword>